<comment type="cofactor">
    <cofactor evidence="2 15">
        <name>pyridoxal 5'-phosphate</name>
        <dbReference type="ChEBI" id="CHEBI:597326"/>
    </cofactor>
</comment>
<evidence type="ECO:0000256" key="2">
    <source>
        <dbReference type="ARBA" id="ARBA00001933"/>
    </source>
</evidence>
<organism evidence="17 18">
    <name type="scientific">Hydrogenovibrio crunogenus</name>
    <dbReference type="NCBI Taxonomy" id="39765"/>
    <lineage>
        <taxon>Bacteria</taxon>
        <taxon>Pseudomonadati</taxon>
        <taxon>Pseudomonadota</taxon>
        <taxon>Gammaproteobacteria</taxon>
        <taxon>Thiotrichales</taxon>
        <taxon>Piscirickettsiaceae</taxon>
        <taxon>Hydrogenovibrio</taxon>
    </lineage>
</organism>
<feature type="binding site" evidence="14">
    <location>
        <position position="97"/>
    </location>
    <ligand>
        <name>[4Fe-4S] cluster</name>
        <dbReference type="ChEBI" id="CHEBI:49883"/>
        <note>4Fe-4S-S-AdoMet</note>
    </ligand>
</feature>
<dbReference type="InterPro" id="IPR013785">
    <property type="entry name" value="Aldolase_TIM"/>
</dbReference>
<feature type="modified residue" description="N6-(pyridoxal phosphate)lysine" evidence="15">
    <location>
        <position position="308"/>
    </location>
</feature>
<dbReference type="PROSITE" id="PS51918">
    <property type="entry name" value="RADICAL_SAM"/>
    <property type="match status" value="1"/>
</dbReference>
<keyword evidence="18" id="KW-1185">Reference proteome</keyword>
<dbReference type="AlphaFoldDB" id="A0A4P7P0U1"/>
<evidence type="ECO:0000256" key="10">
    <source>
        <dbReference type="ARBA" id="ARBA00023004"/>
    </source>
</evidence>
<dbReference type="Proteomes" id="UP000296201">
    <property type="component" value="Chromosome"/>
</dbReference>
<evidence type="ECO:0000256" key="11">
    <source>
        <dbReference type="ARBA" id="ARBA00023014"/>
    </source>
</evidence>
<evidence type="ECO:0000256" key="8">
    <source>
        <dbReference type="ARBA" id="ARBA00022723"/>
    </source>
</evidence>
<comment type="similarity">
    <text evidence="4">Belongs to the radical SAM superfamily. KamA family.</text>
</comment>
<dbReference type="CDD" id="cd01335">
    <property type="entry name" value="Radical_SAM"/>
    <property type="match status" value="1"/>
</dbReference>
<dbReference type="PANTHER" id="PTHR30538:SF1">
    <property type="entry name" value="L-LYSINE 2,3-AMINOMUTASE"/>
    <property type="match status" value="1"/>
</dbReference>
<keyword evidence="11 14" id="KW-0411">Iron-sulfur</keyword>
<evidence type="ECO:0000256" key="15">
    <source>
        <dbReference type="PIRSR" id="PIRSR603739-50"/>
    </source>
</evidence>
<keyword evidence="12 17" id="KW-0413">Isomerase</keyword>
<evidence type="ECO:0000259" key="16">
    <source>
        <dbReference type="PROSITE" id="PS51918"/>
    </source>
</evidence>
<dbReference type="SUPFAM" id="SSF102114">
    <property type="entry name" value="Radical SAM enzymes"/>
    <property type="match status" value="1"/>
</dbReference>
<dbReference type="InterPro" id="IPR007197">
    <property type="entry name" value="rSAM"/>
</dbReference>
<dbReference type="NCBIfam" id="TIGR03821">
    <property type="entry name" value="EFP_modif_epmB"/>
    <property type="match status" value="1"/>
</dbReference>
<keyword evidence="6 14" id="KW-0004">4Fe-4S</keyword>
<dbReference type="InterPro" id="IPR022462">
    <property type="entry name" value="EpmB"/>
</dbReference>
<evidence type="ECO:0000256" key="7">
    <source>
        <dbReference type="ARBA" id="ARBA00022691"/>
    </source>
</evidence>
<feature type="domain" description="Radical SAM core" evidence="16">
    <location>
        <begin position="83"/>
        <end position="294"/>
    </location>
</feature>
<dbReference type="PANTHER" id="PTHR30538">
    <property type="entry name" value="LYSINE 2,3-AMINOMUTASE-RELATED"/>
    <property type="match status" value="1"/>
</dbReference>
<dbReference type="GO" id="GO:0016853">
    <property type="term" value="F:isomerase activity"/>
    <property type="evidence" value="ECO:0007669"/>
    <property type="project" value="UniProtKB-KW"/>
</dbReference>
<comment type="cofactor">
    <cofactor evidence="3">
        <name>[4Fe-4S] cluster</name>
        <dbReference type="ChEBI" id="CHEBI:49883"/>
    </cofactor>
</comment>
<sequence>MIQSIEQLCDFVDLSPDDLAIDFDSIFPFKVPKHFAEQIEKGNPNDPLLKQILPGLAERDVYPGFSPDPVGDLAANPQPSLIHKYHGRALLIASPRCDIHCRYCFRRHFPYEQAKKQHWQAALENIAQDHSISEVILSGGDPMTLSENSLVELIDGIEAIPHVSTLRIHSRTPIVAPHKAHRPTLLKTLSKSRLQTVLVVHCNHANELTPESAELMQQFRQSNVFLLNQTVLLKDINDSANTLSALSKKLFSQGILPYYCHLLDKVSGSGHFDIQKHQAWAIFEQLRQTLPGYLVPRFVEEIAGEPYKTLLIDPNSQDIKPTA</sequence>
<evidence type="ECO:0000256" key="1">
    <source>
        <dbReference type="ARBA" id="ARBA00001352"/>
    </source>
</evidence>
<evidence type="ECO:0000256" key="14">
    <source>
        <dbReference type="PIRSR" id="PIRSR004911-1"/>
    </source>
</evidence>
<dbReference type="Gene3D" id="3.20.20.70">
    <property type="entry name" value="Aldolase class I"/>
    <property type="match status" value="1"/>
</dbReference>
<evidence type="ECO:0000313" key="18">
    <source>
        <dbReference type="Proteomes" id="UP000296201"/>
    </source>
</evidence>
<dbReference type="PIRSF" id="PIRSF004911">
    <property type="entry name" value="DUF160"/>
    <property type="match status" value="1"/>
</dbReference>
<dbReference type="InterPro" id="IPR058240">
    <property type="entry name" value="rSAM_sf"/>
</dbReference>
<dbReference type="EMBL" id="CP032096">
    <property type="protein sequence ID" value="QBZ83771.1"/>
    <property type="molecule type" value="Genomic_DNA"/>
</dbReference>
<keyword evidence="10" id="KW-0408">Iron</keyword>
<dbReference type="OrthoDB" id="9770937at2"/>
<evidence type="ECO:0000256" key="13">
    <source>
        <dbReference type="ARBA" id="ARBA00030756"/>
    </source>
</evidence>
<evidence type="ECO:0000256" key="4">
    <source>
        <dbReference type="ARBA" id="ARBA00008703"/>
    </source>
</evidence>
<dbReference type="GO" id="GO:0051539">
    <property type="term" value="F:4 iron, 4 sulfur cluster binding"/>
    <property type="evidence" value="ECO:0007669"/>
    <property type="project" value="UniProtKB-KW"/>
</dbReference>
<comment type="catalytic activity">
    <reaction evidence="1">
        <text>L-lysine = D-beta-lysine</text>
        <dbReference type="Rhea" id="RHEA:44148"/>
        <dbReference type="ChEBI" id="CHEBI:32551"/>
        <dbReference type="ChEBI" id="CHEBI:84138"/>
    </reaction>
</comment>
<name>A0A4P7P0U1_9GAMM</name>
<feature type="binding site" evidence="14">
    <location>
        <position position="101"/>
    </location>
    <ligand>
        <name>[4Fe-4S] cluster</name>
        <dbReference type="ChEBI" id="CHEBI:49883"/>
        <note>4Fe-4S-S-AdoMet</note>
    </ligand>
</feature>
<keyword evidence="9 15" id="KW-0663">Pyridoxal phosphate</keyword>
<accession>A0A4P7P0U1</accession>
<evidence type="ECO:0000256" key="6">
    <source>
        <dbReference type="ARBA" id="ARBA00022485"/>
    </source>
</evidence>
<keyword evidence="8 14" id="KW-0479">Metal-binding</keyword>
<evidence type="ECO:0000313" key="17">
    <source>
        <dbReference type="EMBL" id="QBZ83771.1"/>
    </source>
</evidence>
<proteinExistence type="inferred from homology"/>
<gene>
    <name evidence="17" type="primary">epmB</name>
    <name evidence="17" type="ORF">GHNINEIG_01833</name>
</gene>
<dbReference type="Pfam" id="PF13353">
    <property type="entry name" value="Fer4_12"/>
    <property type="match status" value="1"/>
</dbReference>
<feature type="binding site" evidence="14">
    <location>
        <position position="104"/>
    </location>
    <ligand>
        <name>[4Fe-4S] cluster</name>
        <dbReference type="ChEBI" id="CHEBI:49883"/>
        <note>4Fe-4S-S-AdoMet</note>
    </ligand>
</feature>
<dbReference type="NCBIfam" id="TIGR00238">
    <property type="entry name" value="KamA family radical SAM protein"/>
    <property type="match status" value="1"/>
</dbReference>
<evidence type="ECO:0000256" key="9">
    <source>
        <dbReference type="ARBA" id="ARBA00022898"/>
    </source>
</evidence>
<dbReference type="GO" id="GO:0046872">
    <property type="term" value="F:metal ion binding"/>
    <property type="evidence" value="ECO:0007669"/>
    <property type="project" value="UniProtKB-KW"/>
</dbReference>
<dbReference type="RefSeq" id="WP_135796366.1">
    <property type="nucleotide sequence ID" value="NZ_CP032096.1"/>
</dbReference>
<evidence type="ECO:0000256" key="3">
    <source>
        <dbReference type="ARBA" id="ARBA00001966"/>
    </source>
</evidence>
<keyword evidence="7" id="KW-0949">S-adenosyl-L-methionine</keyword>
<evidence type="ECO:0000256" key="12">
    <source>
        <dbReference type="ARBA" id="ARBA00023235"/>
    </source>
</evidence>
<dbReference type="SFLD" id="SFLDS00029">
    <property type="entry name" value="Radical_SAM"/>
    <property type="match status" value="1"/>
</dbReference>
<dbReference type="SFLD" id="SFLDF00314">
    <property type="entry name" value="L-lysine_2_3-aminomutase_(yjeK"/>
    <property type="match status" value="1"/>
</dbReference>
<protein>
    <recommendedName>
        <fullName evidence="5">L-lysine 2,3-aminomutase</fullName>
    </recommendedName>
    <alternativeName>
        <fullName evidence="13">EF-P post-translational modification enzyme B</fullName>
    </alternativeName>
</protein>
<dbReference type="InterPro" id="IPR003739">
    <property type="entry name" value="Lys_aminomutase/Glu_NH3_mut"/>
</dbReference>
<reference evidence="17 18" key="1">
    <citation type="submission" date="2018-08" db="EMBL/GenBank/DDBJ databases">
        <title>Horizontal acquisition of hydrogen conversion ability and other habitat adaptations in Hydrogenovibrio crunogenus strains.</title>
        <authorList>
            <person name="Gonnella G."/>
            <person name="Adam N."/>
            <person name="Perner M."/>
        </authorList>
    </citation>
    <scope>NUCLEOTIDE SEQUENCE [LARGE SCALE GENOMIC DNA]</scope>
    <source>
        <strain evidence="17 18">SP-41</strain>
    </source>
</reference>
<dbReference type="SFLD" id="SFLDG01070">
    <property type="entry name" value="PLP-dependent"/>
    <property type="match status" value="1"/>
</dbReference>
<evidence type="ECO:0000256" key="5">
    <source>
        <dbReference type="ARBA" id="ARBA00022363"/>
    </source>
</evidence>